<dbReference type="GO" id="GO:0006357">
    <property type="term" value="P:regulation of transcription by RNA polymerase II"/>
    <property type="evidence" value="ECO:0007669"/>
    <property type="project" value="TreeGrafter"/>
</dbReference>
<keyword evidence="5" id="KW-0805">Transcription regulation</keyword>
<evidence type="ECO:0000256" key="7">
    <source>
        <dbReference type="ARBA" id="ARBA00023242"/>
    </source>
</evidence>
<dbReference type="InterPro" id="IPR051061">
    <property type="entry name" value="Zinc_finger_trans_reg"/>
</dbReference>
<dbReference type="Gene3D" id="3.30.160.60">
    <property type="entry name" value="Classic Zinc Finger"/>
    <property type="match status" value="2"/>
</dbReference>
<dbReference type="InterPro" id="IPR013087">
    <property type="entry name" value="Znf_C2H2_type"/>
</dbReference>
<evidence type="ECO:0000256" key="4">
    <source>
        <dbReference type="ARBA" id="ARBA00022833"/>
    </source>
</evidence>
<dbReference type="SMART" id="SM00355">
    <property type="entry name" value="ZnF_C2H2"/>
    <property type="match status" value="3"/>
</dbReference>
<evidence type="ECO:0000313" key="12">
    <source>
        <dbReference type="Proteomes" id="UP000182658"/>
    </source>
</evidence>
<proteinExistence type="predicted"/>
<gene>
    <name evidence="11" type="ORF">CONLIGDRAFT_162572</name>
</gene>
<feature type="domain" description="C2H2-type" evidence="10">
    <location>
        <begin position="77"/>
        <end position="106"/>
    </location>
</feature>
<dbReference type="EMBL" id="KV875094">
    <property type="protein sequence ID" value="OIW33090.1"/>
    <property type="molecule type" value="Genomic_DNA"/>
</dbReference>
<evidence type="ECO:0000256" key="1">
    <source>
        <dbReference type="ARBA" id="ARBA00004123"/>
    </source>
</evidence>
<dbReference type="OrthoDB" id="654211at2759"/>
<dbReference type="Proteomes" id="UP000182658">
    <property type="component" value="Unassembled WGS sequence"/>
</dbReference>
<evidence type="ECO:0000256" key="5">
    <source>
        <dbReference type="ARBA" id="ARBA00023015"/>
    </source>
</evidence>
<evidence type="ECO:0000313" key="11">
    <source>
        <dbReference type="EMBL" id="OIW33090.1"/>
    </source>
</evidence>
<dbReference type="SUPFAM" id="SSF57667">
    <property type="entry name" value="beta-beta-alpha zinc fingers"/>
    <property type="match status" value="1"/>
</dbReference>
<feature type="domain" description="C2H2-type" evidence="10">
    <location>
        <begin position="105"/>
        <end position="138"/>
    </location>
</feature>
<keyword evidence="4" id="KW-0862">Zinc</keyword>
<keyword evidence="6" id="KW-0804">Transcription</keyword>
<dbReference type="PANTHER" id="PTHR46179">
    <property type="entry name" value="ZINC FINGER PROTEIN"/>
    <property type="match status" value="1"/>
</dbReference>
<dbReference type="GO" id="GO:0005634">
    <property type="term" value="C:nucleus"/>
    <property type="evidence" value="ECO:0007669"/>
    <property type="project" value="UniProtKB-SubCell"/>
</dbReference>
<protein>
    <recommendedName>
        <fullName evidence="10">C2H2-type domain-containing protein</fullName>
    </recommendedName>
</protein>
<reference evidence="11 12" key="1">
    <citation type="submission" date="2016-10" db="EMBL/GenBank/DDBJ databases">
        <title>Draft genome sequence of Coniochaeta ligniaria NRRL30616, a lignocellulolytic fungus for bioabatement of inhibitors in plant biomass hydrolysates.</title>
        <authorList>
            <consortium name="DOE Joint Genome Institute"/>
            <person name="Jimenez D.J."/>
            <person name="Hector R.E."/>
            <person name="Riley R."/>
            <person name="Sun H."/>
            <person name="Grigoriev I.V."/>
            <person name="Van Elsas J.D."/>
            <person name="Nichols N.N."/>
        </authorList>
    </citation>
    <scope>NUCLEOTIDE SEQUENCE [LARGE SCALE GENOMIC DNA]</scope>
    <source>
        <strain evidence="11 12">NRRL 30616</strain>
    </source>
</reference>
<accession>A0A1J7JZ22</accession>
<dbReference type="STRING" id="1408157.A0A1J7JZ22"/>
<dbReference type="InterPro" id="IPR036236">
    <property type="entry name" value="Znf_C2H2_sf"/>
</dbReference>
<keyword evidence="2" id="KW-0479">Metal-binding</keyword>
<dbReference type="GO" id="GO:0008270">
    <property type="term" value="F:zinc ion binding"/>
    <property type="evidence" value="ECO:0007669"/>
    <property type="project" value="UniProtKB-KW"/>
</dbReference>
<name>A0A1J7JZ22_9PEZI</name>
<evidence type="ECO:0000256" key="3">
    <source>
        <dbReference type="ARBA" id="ARBA00022771"/>
    </source>
</evidence>
<dbReference type="InParanoid" id="A0A1J7JZ22"/>
<evidence type="ECO:0000256" key="6">
    <source>
        <dbReference type="ARBA" id="ARBA00023163"/>
    </source>
</evidence>
<sequence length="164" mass="18249">MVRLSPSLHLGESSSSALFDNLSALPYLNHLPSISVDGKPLIAQAPSPPEKQSEAGPSATSSEDPPGLPPPPRNKRYPCSYPQCRRVWSTAQALAQHKRCHTKRYACKEERCHKAGVGFGTRRDLDRHQSAVHMGKRQKCPHCGRMVKRQDNLARHIFTVHKNA</sequence>
<organism evidence="11 12">
    <name type="scientific">Coniochaeta ligniaria NRRL 30616</name>
    <dbReference type="NCBI Taxonomy" id="1408157"/>
    <lineage>
        <taxon>Eukaryota</taxon>
        <taxon>Fungi</taxon>
        <taxon>Dikarya</taxon>
        <taxon>Ascomycota</taxon>
        <taxon>Pezizomycotina</taxon>
        <taxon>Sordariomycetes</taxon>
        <taxon>Sordariomycetidae</taxon>
        <taxon>Coniochaetales</taxon>
        <taxon>Coniochaetaceae</taxon>
        <taxon>Coniochaeta</taxon>
    </lineage>
</organism>
<dbReference type="AlphaFoldDB" id="A0A1J7JZ22"/>
<keyword evidence="7" id="KW-0539">Nucleus</keyword>
<keyword evidence="3 8" id="KW-0863">Zinc-finger</keyword>
<feature type="region of interest" description="Disordered" evidence="9">
    <location>
        <begin position="39"/>
        <end position="76"/>
    </location>
</feature>
<dbReference type="PROSITE" id="PS00028">
    <property type="entry name" value="ZINC_FINGER_C2H2_1"/>
    <property type="match status" value="2"/>
</dbReference>
<dbReference type="PROSITE" id="PS50157">
    <property type="entry name" value="ZINC_FINGER_C2H2_2"/>
    <property type="match status" value="3"/>
</dbReference>
<evidence type="ECO:0000256" key="9">
    <source>
        <dbReference type="SAM" id="MobiDB-lite"/>
    </source>
</evidence>
<feature type="domain" description="C2H2-type" evidence="10">
    <location>
        <begin position="138"/>
        <end position="164"/>
    </location>
</feature>
<keyword evidence="12" id="KW-1185">Reference proteome</keyword>
<evidence type="ECO:0000256" key="2">
    <source>
        <dbReference type="ARBA" id="ARBA00022723"/>
    </source>
</evidence>
<evidence type="ECO:0000259" key="10">
    <source>
        <dbReference type="PROSITE" id="PS50157"/>
    </source>
</evidence>
<evidence type="ECO:0000256" key="8">
    <source>
        <dbReference type="PROSITE-ProRule" id="PRU00042"/>
    </source>
</evidence>
<dbReference type="Pfam" id="PF00096">
    <property type="entry name" value="zf-C2H2"/>
    <property type="match status" value="1"/>
</dbReference>
<comment type="subcellular location">
    <subcellularLocation>
        <location evidence="1">Nucleus</location>
    </subcellularLocation>
</comment>
<dbReference type="PANTHER" id="PTHR46179:SF13">
    <property type="entry name" value="C2H2-TYPE DOMAIN-CONTAINING PROTEIN"/>
    <property type="match status" value="1"/>
</dbReference>